<accession>A0A6P8IUZ5</accession>
<dbReference type="GO" id="GO:0005254">
    <property type="term" value="F:chloride channel activity"/>
    <property type="evidence" value="ECO:0007669"/>
    <property type="project" value="TreeGrafter"/>
</dbReference>
<organism evidence="2 3">
    <name type="scientific">Actinia tenebrosa</name>
    <name type="common">Australian red waratah sea anemone</name>
    <dbReference type="NCBI Taxonomy" id="6105"/>
    <lineage>
        <taxon>Eukaryota</taxon>
        <taxon>Metazoa</taxon>
        <taxon>Cnidaria</taxon>
        <taxon>Anthozoa</taxon>
        <taxon>Hexacorallia</taxon>
        <taxon>Actiniaria</taxon>
        <taxon>Actiniidae</taxon>
        <taxon>Actinia</taxon>
    </lineage>
</organism>
<dbReference type="SUPFAM" id="SSF47616">
    <property type="entry name" value="GST C-terminal domain-like"/>
    <property type="match status" value="1"/>
</dbReference>
<dbReference type="RefSeq" id="XP_031569995.1">
    <property type="nucleotide sequence ID" value="XM_031714135.1"/>
</dbReference>
<evidence type="ECO:0000259" key="1">
    <source>
        <dbReference type="PROSITE" id="PS50405"/>
    </source>
</evidence>
<dbReference type="PANTHER" id="PTHR43920:SF5">
    <property type="entry name" value="CHLORIDE INTRACELLULAR CHANNEL CLIC"/>
    <property type="match status" value="1"/>
</dbReference>
<dbReference type="GeneID" id="116304405"/>
<evidence type="ECO:0000313" key="3">
    <source>
        <dbReference type="RefSeq" id="XP_031569995.1"/>
    </source>
</evidence>
<dbReference type="Proteomes" id="UP000515163">
    <property type="component" value="Unplaced"/>
</dbReference>
<sequence>MAEVEQRLNICVRAADYNKNVAAPLPSTHQILMICELKNIHPNIIHIDAHQKNMGSFLNFVTSGKLPAIIYGNEEPYRAIDDAEEIVEFLDETYPNPPLKSFSKSALNIQRRNFLSAFRKMLKNHSGEEKLLEELQWLNIKLKEKKTRFLDGDTIKLPDCYLLPLLHLIRVAGKVNKFEIPEKFTRVWDYIRAANELPAFTNHMPPDDLIIKHWCN</sequence>
<dbReference type="Gene3D" id="3.40.30.10">
    <property type="entry name" value="Glutaredoxin"/>
    <property type="match status" value="1"/>
</dbReference>
<feature type="domain" description="GST C-terminal" evidence="1">
    <location>
        <begin position="72"/>
        <end position="216"/>
    </location>
</feature>
<dbReference type="PANTHER" id="PTHR43920">
    <property type="entry name" value="CHLORIDE INTRACELLULAR CHANNEL, ISOFORM A"/>
    <property type="match status" value="1"/>
</dbReference>
<dbReference type="InterPro" id="IPR036282">
    <property type="entry name" value="Glutathione-S-Trfase_C_sf"/>
</dbReference>
<protein>
    <submittedName>
        <fullName evidence="3">Glutathione S-transferase DHAR1, mitochondrial-like</fullName>
    </submittedName>
</protein>
<dbReference type="GO" id="GO:0016020">
    <property type="term" value="C:membrane"/>
    <property type="evidence" value="ECO:0007669"/>
    <property type="project" value="TreeGrafter"/>
</dbReference>
<dbReference type="Pfam" id="PF13409">
    <property type="entry name" value="GST_N_2"/>
    <property type="match status" value="1"/>
</dbReference>
<dbReference type="GO" id="GO:0005737">
    <property type="term" value="C:cytoplasm"/>
    <property type="evidence" value="ECO:0007669"/>
    <property type="project" value="TreeGrafter"/>
</dbReference>
<dbReference type="OrthoDB" id="1935530at2759"/>
<reference evidence="3" key="1">
    <citation type="submission" date="2025-08" db="UniProtKB">
        <authorList>
            <consortium name="RefSeq"/>
        </authorList>
    </citation>
    <scope>IDENTIFICATION</scope>
    <source>
        <tissue evidence="3">Tentacle</tissue>
    </source>
</reference>
<dbReference type="PROSITE" id="PS50405">
    <property type="entry name" value="GST_CTER"/>
    <property type="match status" value="1"/>
</dbReference>
<keyword evidence="2" id="KW-1185">Reference proteome</keyword>
<proteinExistence type="predicted"/>
<dbReference type="Gene3D" id="1.20.1050.10">
    <property type="match status" value="1"/>
</dbReference>
<gene>
    <name evidence="3" type="primary">LOC116304405</name>
</gene>
<name>A0A6P8IUZ5_ACTTE</name>
<dbReference type="InterPro" id="IPR010987">
    <property type="entry name" value="Glutathione-S-Trfase_C-like"/>
</dbReference>
<dbReference type="InterPro" id="IPR036249">
    <property type="entry name" value="Thioredoxin-like_sf"/>
</dbReference>
<dbReference type="SUPFAM" id="SSF52833">
    <property type="entry name" value="Thioredoxin-like"/>
    <property type="match status" value="1"/>
</dbReference>
<evidence type="ECO:0000313" key="2">
    <source>
        <dbReference type="Proteomes" id="UP000515163"/>
    </source>
</evidence>
<dbReference type="InParanoid" id="A0A6P8IUZ5"/>
<dbReference type="InterPro" id="IPR004045">
    <property type="entry name" value="Glutathione_S-Trfase_N"/>
</dbReference>
<dbReference type="AlphaFoldDB" id="A0A6P8IUZ5"/>
<dbReference type="KEGG" id="aten:116304405"/>